<dbReference type="PROSITE" id="PS50110">
    <property type="entry name" value="RESPONSE_REGULATORY"/>
    <property type="match status" value="1"/>
</dbReference>
<gene>
    <name evidence="5" type="ORF">JCM31447_31260</name>
</gene>
<dbReference type="SMART" id="SM00448">
    <property type="entry name" value="REC"/>
    <property type="match status" value="1"/>
</dbReference>
<reference evidence="5 6" key="1">
    <citation type="submission" date="2018-12" db="EMBL/GenBank/DDBJ databases">
        <title>Rubrispira sanarue gen. nov., sp., nov., a member of the order Silvanigrellales, isolated from a brackish lake in Hamamatsu Japan.</title>
        <authorList>
            <person name="Maejima Y."/>
            <person name="Iino T."/>
            <person name="Muraguchi Y."/>
            <person name="Fukuda K."/>
            <person name="Nojiri H."/>
            <person name="Ohkuma M."/>
            <person name="Moriuchi R."/>
            <person name="Dohra H."/>
            <person name="Kimbara K."/>
            <person name="Shintani M."/>
        </authorList>
    </citation>
    <scope>NUCLEOTIDE SEQUENCE [LARGE SCALE GENOMIC DNA]</scope>
    <source>
        <strain evidence="5 6">RF1110005</strain>
        <plasmid evidence="5 6">79K</plasmid>
    </source>
</reference>
<dbReference type="PANTHER" id="PTHR44591">
    <property type="entry name" value="STRESS RESPONSE REGULATOR PROTEIN 1"/>
    <property type="match status" value="1"/>
</dbReference>
<evidence type="ECO:0000313" key="5">
    <source>
        <dbReference type="EMBL" id="BBH54652.1"/>
    </source>
</evidence>
<dbReference type="InterPro" id="IPR011006">
    <property type="entry name" value="CheY-like_superfamily"/>
</dbReference>
<dbReference type="SUPFAM" id="SSF52172">
    <property type="entry name" value="CheY-like"/>
    <property type="match status" value="1"/>
</dbReference>
<dbReference type="EMBL" id="AP019369">
    <property type="protein sequence ID" value="BBH54652.1"/>
    <property type="molecule type" value="Genomic_DNA"/>
</dbReference>
<name>A0A4P2W0F7_FLUSA</name>
<dbReference type="GO" id="GO:0000160">
    <property type="term" value="P:phosphorelay signal transduction system"/>
    <property type="evidence" value="ECO:0007669"/>
    <property type="project" value="UniProtKB-KW"/>
</dbReference>
<evidence type="ECO:0000256" key="3">
    <source>
        <dbReference type="PROSITE-ProRule" id="PRU00169"/>
    </source>
</evidence>
<keyword evidence="1 3" id="KW-0597">Phosphoprotein</keyword>
<feature type="domain" description="Response regulatory" evidence="4">
    <location>
        <begin position="5"/>
        <end position="122"/>
    </location>
</feature>
<dbReference type="KEGG" id="sbf:JCM31447_31260"/>
<dbReference type="RefSeq" id="WP_130613072.1">
    <property type="nucleotide sequence ID" value="NZ_AP019369.1"/>
</dbReference>
<dbReference type="Proteomes" id="UP000291236">
    <property type="component" value="Plasmid 79K"/>
</dbReference>
<accession>A0A4P2W0F7</accession>
<evidence type="ECO:0000259" key="4">
    <source>
        <dbReference type="PROSITE" id="PS50110"/>
    </source>
</evidence>
<keyword evidence="5" id="KW-0614">Plasmid</keyword>
<dbReference type="InterPro" id="IPR001789">
    <property type="entry name" value="Sig_transdc_resp-reg_receiver"/>
</dbReference>
<dbReference type="Gene3D" id="3.40.50.2300">
    <property type="match status" value="1"/>
</dbReference>
<feature type="modified residue" description="4-aspartylphosphate" evidence="3">
    <location>
        <position position="55"/>
    </location>
</feature>
<proteinExistence type="predicted"/>
<evidence type="ECO:0000313" key="6">
    <source>
        <dbReference type="Proteomes" id="UP000291236"/>
    </source>
</evidence>
<sequence length="216" mass="24273">MSDKTILIIDDCDFERSILVKGLKLKGGYSLIEAKSGEECLELISQTKISIILMDIIMPGILGSEVLKKIRIKFNPIELPVIMITSKSETSDIIDCLQNGANDYITKPINLDIAMSRISIHLKITELSNEMAKLKEIASLNAVITTYNHEINNALSIAISCFNGKIIESEVKVEKLLNTLWRIADIVKKIKIASEKKEIEYEDYTESSKMLKIHES</sequence>
<protein>
    <recommendedName>
        <fullName evidence="4">Response regulatory domain-containing protein</fullName>
    </recommendedName>
</protein>
<keyword evidence="6" id="KW-1185">Reference proteome</keyword>
<organism evidence="5 6">
    <name type="scientific">Fluviispira sanaruensis</name>
    <dbReference type="NCBI Taxonomy" id="2493639"/>
    <lineage>
        <taxon>Bacteria</taxon>
        <taxon>Pseudomonadati</taxon>
        <taxon>Bdellovibrionota</taxon>
        <taxon>Oligoflexia</taxon>
        <taxon>Silvanigrellales</taxon>
        <taxon>Silvanigrellaceae</taxon>
        <taxon>Fluviispira</taxon>
    </lineage>
</organism>
<keyword evidence="2" id="KW-0902">Two-component regulatory system</keyword>
<evidence type="ECO:0000256" key="1">
    <source>
        <dbReference type="ARBA" id="ARBA00022553"/>
    </source>
</evidence>
<dbReference type="CDD" id="cd17574">
    <property type="entry name" value="REC_OmpR"/>
    <property type="match status" value="1"/>
</dbReference>
<geneLocation type="plasmid" evidence="5 6">
    <name>79K</name>
</geneLocation>
<evidence type="ECO:0000256" key="2">
    <source>
        <dbReference type="ARBA" id="ARBA00023012"/>
    </source>
</evidence>
<dbReference type="AlphaFoldDB" id="A0A4P2W0F7"/>
<dbReference type="Pfam" id="PF00072">
    <property type="entry name" value="Response_reg"/>
    <property type="match status" value="1"/>
</dbReference>
<dbReference type="PANTHER" id="PTHR44591:SF14">
    <property type="entry name" value="PROTEIN PILG"/>
    <property type="match status" value="1"/>
</dbReference>
<dbReference type="OrthoDB" id="5294832at2"/>
<dbReference type="InterPro" id="IPR050595">
    <property type="entry name" value="Bact_response_regulator"/>
</dbReference>